<evidence type="ECO:0000256" key="1">
    <source>
        <dbReference type="SAM" id="MobiDB-lite"/>
    </source>
</evidence>
<comment type="caution">
    <text evidence="2">The sequence shown here is derived from an EMBL/GenBank/DDBJ whole genome shotgun (WGS) entry which is preliminary data.</text>
</comment>
<name>A0ABM8RW48_9BURK</name>
<dbReference type="Proteomes" id="UP000673821">
    <property type="component" value="Unassembled WGS sequence"/>
</dbReference>
<keyword evidence="3" id="KW-1185">Reference proteome</keyword>
<evidence type="ECO:0000313" key="2">
    <source>
        <dbReference type="EMBL" id="CAE6774977.1"/>
    </source>
</evidence>
<sequence>MMGIGREISSAAKIWSAHSSRPSASRHKCDCSTTNTALRARMIRYNSRTVHCSNSSVFQLITISPAIRQKLAVVGRCHARKVRRPTCQARCASAPSRAQRELECRSNGVIKVASATRTIGLTPRGKQCISATLRDPANRQPGRKRFICTIKAPLRATTPASRRRPERPLAAGGWRPGTNRRNNARYVSRSYRGRALSCCCRRGPFAAGLSGSDPKGAV</sequence>
<organism evidence="2 3">
    <name type="scientific">Paraburkholderia nemoris</name>
    <dbReference type="NCBI Taxonomy" id="2793076"/>
    <lineage>
        <taxon>Bacteria</taxon>
        <taxon>Pseudomonadati</taxon>
        <taxon>Pseudomonadota</taxon>
        <taxon>Betaproteobacteria</taxon>
        <taxon>Burkholderiales</taxon>
        <taxon>Burkholderiaceae</taxon>
        <taxon>Paraburkholderia</taxon>
    </lineage>
</organism>
<accession>A0ABM8RW48</accession>
<protein>
    <submittedName>
        <fullName evidence="2">Uncharacterized protein</fullName>
    </submittedName>
</protein>
<reference evidence="2 3" key="1">
    <citation type="submission" date="2021-02" db="EMBL/GenBank/DDBJ databases">
        <authorList>
            <person name="Vanwijnsberghe S."/>
        </authorList>
    </citation>
    <scope>NUCLEOTIDE SEQUENCE [LARGE SCALE GENOMIC DNA]</scope>
    <source>
        <strain evidence="2 3">R-69776</strain>
    </source>
</reference>
<dbReference type="EMBL" id="CAJNBH010000011">
    <property type="protein sequence ID" value="CAE6774977.1"/>
    <property type="molecule type" value="Genomic_DNA"/>
</dbReference>
<feature type="region of interest" description="Disordered" evidence="1">
    <location>
        <begin position="157"/>
        <end position="177"/>
    </location>
</feature>
<evidence type="ECO:0000313" key="3">
    <source>
        <dbReference type="Proteomes" id="UP000673821"/>
    </source>
</evidence>
<gene>
    <name evidence="2" type="ORF">R69776_04029</name>
</gene>
<proteinExistence type="predicted"/>